<protein>
    <submittedName>
        <fullName evidence="11">Aquaporin-4-like</fullName>
    </submittedName>
</protein>
<gene>
    <name evidence="11" type="primary">LOC100372014</name>
</gene>
<evidence type="ECO:0000256" key="8">
    <source>
        <dbReference type="RuleBase" id="RU000477"/>
    </source>
</evidence>
<evidence type="ECO:0000256" key="4">
    <source>
        <dbReference type="ARBA" id="ARBA00022475"/>
    </source>
</evidence>
<organism evidence="10 11">
    <name type="scientific">Saccoglossus kowalevskii</name>
    <name type="common">Acorn worm</name>
    <dbReference type="NCBI Taxonomy" id="10224"/>
    <lineage>
        <taxon>Eukaryota</taxon>
        <taxon>Metazoa</taxon>
        <taxon>Hemichordata</taxon>
        <taxon>Enteropneusta</taxon>
        <taxon>Harrimaniidae</taxon>
        <taxon>Saccoglossus</taxon>
    </lineage>
</organism>
<proteinExistence type="inferred from homology"/>
<comment type="subcellular location">
    <subcellularLocation>
        <location evidence="1">Cell membrane</location>
        <topology evidence="1">Multi-pass membrane protein</topology>
    </subcellularLocation>
</comment>
<comment type="similarity">
    <text evidence="2 8">Belongs to the MIP/aquaporin (TC 1.A.8) family.</text>
</comment>
<evidence type="ECO:0000256" key="2">
    <source>
        <dbReference type="ARBA" id="ARBA00006175"/>
    </source>
</evidence>
<keyword evidence="6 9" id="KW-1133">Transmembrane helix</keyword>
<keyword evidence="7 9" id="KW-0472">Membrane</keyword>
<feature type="non-terminal residue" evidence="11">
    <location>
        <position position="209"/>
    </location>
</feature>
<dbReference type="RefSeq" id="XP_002733505.1">
    <property type="nucleotide sequence ID" value="XM_002733459.1"/>
</dbReference>
<feature type="transmembrane region" description="Helical" evidence="9">
    <location>
        <begin position="47"/>
        <end position="68"/>
    </location>
</feature>
<evidence type="ECO:0000256" key="6">
    <source>
        <dbReference type="ARBA" id="ARBA00022989"/>
    </source>
</evidence>
<dbReference type="GeneID" id="100372014"/>
<dbReference type="InterPro" id="IPR022357">
    <property type="entry name" value="MIP_CS"/>
</dbReference>
<dbReference type="SUPFAM" id="SSF81338">
    <property type="entry name" value="Aquaporin-like"/>
    <property type="match status" value="1"/>
</dbReference>
<evidence type="ECO:0000256" key="3">
    <source>
        <dbReference type="ARBA" id="ARBA00022448"/>
    </source>
</evidence>
<accession>A0ABM0GN02</accession>
<dbReference type="PANTHER" id="PTHR19139">
    <property type="entry name" value="AQUAPORIN TRANSPORTER"/>
    <property type="match status" value="1"/>
</dbReference>
<evidence type="ECO:0000313" key="11">
    <source>
        <dbReference type="RefSeq" id="XP_002733505.1"/>
    </source>
</evidence>
<dbReference type="InterPro" id="IPR023271">
    <property type="entry name" value="Aquaporin-like"/>
</dbReference>
<keyword evidence="4" id="KW-1003">Cell membrane</keyword>
<sequence>MTGQTKAKQIRSVGFWRAVLAEYVATLIFVFLAIASGLNSPGPDATIVQIAIGSGLAIATMIQCFAHVSGAHMNPALTIALFCTRKVNILVTVFYIPAQCIGAVTGAALIYAFLPSTDSRGTLGVTSLSTGIHIWQGLFMEIIITFQMLLTFFATVDPRRSDLLGSASLAVGLAVIVGVMAGIRTTGASMNPSRSFGPAVVMNDWSDHW</sequence>
<evidence type="ECO:0000256" key="9">
    <source>
        <dbReference type="SAM" id="Phobius"/>
    </source>
</evidence>
<feature type="transmembrane region" description="Helical" evidence="9">
    <location>
        <begin position="134"/>
        <end position="156"/>
    </location>
</feature>
<dbReference type="Proteomes" id="UP000694865">
    <property type="component" value="Unplaced"/>
</dbReference>
<keyword evidence="10" id="KW-1185">Reference proteome</keyword>
<feature type="transmembrane region" description="Helical" evidence="9">
    <location>
        <begin position="89"/>
        <end position="114"/>
    </location>
</feature>
<dbReference type="Pfam" id="PF00230">
    <property type="entry name" value="MIP"/>
    <property type="match status" value="1"/>
</dbReference>
<dbReference type="PANTHER" id="PTHR19139:SF199">
    <property type="entry name" value="MIP17260P"/>
    <property type="match status" value="1"/>
</dbReference>
<reference evidence="11" key="1">
    <citation type="submission" date="2025-08" db="UniProtKB">
        <authorList>
            <consortium name="RefSeq"/>
        </authorList>
    </citation>
    <scope>IDENTIFICATION</scope>
    <source>
        <tissue evidence="11">Testes</tissue>
    </source>
</reference>
<keyword evidence="3 8" id="KW-0813">Transport</keyword>
<dbReference type="InterPro" id="IPR000425">
    <property type="entry name" value="MIP"/>
</dbReference>
<feature type="transmembrane region" description="Helical" evidence="9">
    <location>
        <begin position="15"/>
        <end position="35"/>
    </location>
</feature>
<evidence type="ECO:0000256" key="5">
    <source>
        <dbReference type="ARBA" id="ARBA00022692"/>
    </source>
</evidence>
<keyword evidence="5 8" id="KW-0812">Transmembrane</keyword>
<evidence type="ECO:0000313" key="10">
    <source>
        <dbReference type="Proteomes" id="UP000694865"/>
    </source>
</evidence>
<dbReference type="PROSITE" id="PS00221">
    <property type="entry name" value="MIP"/>
    <property type="match status" value="1"/>
</dbReference>
<evidence type="ECO:0000256" key="1">
    <source>
        <dbReference type="ARBA" id="ARBA00004651"/>
    </source>
</evidence>
<dbReference type="InterPro" id="IPR034294">
    <property type="entry name" value="Aquaporin_transptr"/>
</dbReference>
<feature type="transmembrane region" description="Helical" evidence="9">
    <location>
        <begin position="163"/>
        <end position="183"/>
    </location>
</feature>
<name>A0ABM0GN02_SACKO</name>
<dbReference type="Gene3D" id="1.20.1080.10">
    <property type="entry name" value="Glycerol uptake facilitator protein"/>
    <property type="match status" value="1"/>
</dbReference>
<evidence type="ECO:0000256" key="7">
    <source>
        <dbReference type="ARBA" id="ARBA00023136"/>
    </source>
</evidence>
<dbReference type="PRINTS" id="PR00783">
    <property type="entry name" value="MINTRINSICP"/>
</dbReference>